<dbReference type="PANTHER" id="PTHR33398:SF1">
    <property type="entry name" value="SMALL RIBOSOMAL SUBUNIT PROTEIN BS20C"/>
    <property type="match status" value="1"/>
</dbReference>
<comment type="function">
    <text evidence="1 8">Binds directly to 16S ribosomal RNA.</text>
</comment>
<dbReference type="Gene3D" id="1.20.58.110">
    <property type="entry name" value="Ribosomal protein S20"/>
    <property type="match status" value="1"/>
</dbReference>
<keyword evidence="4 8" id="KW-0694">RNA-binding</keyword>
<dbReference type="PANTHER" id="PTHR33398">
    <property type="entry name" value="30S RIBOSOMAL PROTEIN S20"/>
    <property type="match status" value="1"/>
</dbReference>
<evidence type="ECO:0000256" key="3">
    <source>
        <dbReference type="ARBA" id="ARBA00022730"/>
    </source>
</evidence>
<sequence length="88" mass="9566">MANTSSAKKSARKIAARTEVNKSRRSRMRTYIRKVEEAIAGGDHKVAVEALKAAEPEIARSAQKGIVHANVAARKVSRLNSRVKALKA</sequence>
<accession>A0A933L4Y3</accession>
<reference evidence="10" key="1">
    <citation type="submission" date="2020-07" db="EMBL/GenBank/DDBJ databases">
        <title>Huge and variable diversity of episymbiotic CPR bacteria and DPANN archaea in groundwater ecosystems.</title>
        <authorList>
            <person name="He C.Y."/>
            <person name="Keren R."/>
            <person name="Whittaker M."/>
            <person name="Farag I.F."/>
            <person name="Doudna J."/>
            <person name="Cate J.H.D."/>
            <person name="Banfield J.F."/>
        </authorList>
    </citation>
    <scope>NUCLEOTIDE SEQUENCE</scope>
    <source>
        <strain evidence="10">NC_groundwater_1586_Pr3_B-0.1um_66_15</strain>
    </source>
</reference>
<evidence type="ECO:0000256" key="1">
    <source>
        <dbReference type="ARBA" id="ARBA00003134"/>
    </source>
</evidence>
<dbReference type="EMBL" id="JACRAF010000044">
    <property type="protein sequence ID" value="MBI4923115.1"/>
    <property type="molecule type" value="Genomic_DNA"/>
</dbReference>
<evidence type="ECO:0000313" key="10">
    <source>
        <dbReference type="EMBL" id="MBI4923115.1"/>
    </source>
</evidence>
<dbReference type="GO" id="GO:0015935">
    <property type="term" value="C:small ribosomal subunit"/>
    <property type="evidence" value="ECO:0007669"/>
    <property type="project" value="TreeGrafter"/>
</dbReference>
<evidence type="ECO:0000313" key="11">
    <source>
        <dbReference type="Proteomes" id="UP000782610"/>
    </source>
</evidence>
<dbReference type="Proteomes" id="UP000782610">
    <property type="component" value="Unassembled WGS sequence"/>
</dbReference>
<dbReference type="InterPro" id="IPR002583">
    <property type="entry name" value="Ribosomal_bS20"/>
</dbReference>
<evidence type="ECO:0000256" key="9">
    <source>
        <dbReference type="SAM" id="MobiDB-lite"/>
    </source>
</evidence>
<protein>
    <recommendedName>
        <fullName evidence="7 8">Small ribosomal subunit protein bS20</fullName>
    </recommendedName>
</protein>
<keyword evidence="6 8" id="KW-0687">Ribonucleoprotein</keyword>
<dbReference type="InterPro" id="IPR036510">
    <property type="entry name" value="Ribosomal_bS20_sf"/>
</dbReference>
<keyword evidence="3 8" id="KW-0699">rRNA-binding</keyword>
<evidence type="ECO:0000256" key="5">
    <source>
        <dbReference type="ARBA" id="ARBA00022980"/>
    </source>
</evidence>
<dbReference type="GO" id="GO:0005829">
    <property type="term" value="C:cytosol"/>
    <property type="evidence" value="ECO:0007669"/>
    <property type="project" value="TreeGrafter"/>
</dbReference>
<evidence type="ECO:0000256" key="4">
    <source>
        <dbReference type="ARBA" id="ARBA00022884"/>
    </source>
</evidence>
<keyword evidence="5 8" id="KW-0689">Ribosomal protein</keyword>
<comment type="caution">
    <text evidence="10">The sequence shown here is derived from an EMBL/GenBank/DDBJ whole genome shotgun (WGS) entry which is preliminary data.</text>
</comment>
<dbReference type="NCBIfam" id="TIGR00029">
    <property type="entry name" value="S20"/>
    <property type="match status" value="1"/>
</dbReference>
<dbReference type="GO" id="GO:0070181">
    <property type="term" value="F:small ribosomal subunit rRNA binding"/>
    <property type="evidence" value="ECO:0007669"/>
    <property type="project" value="TreeGrafter"/>
</dbReference>
<dbReference type="AlphaFoldDB" id="A0A933L4Y3"/>
<feature type="region of interest" description="Disordered" evidence="9">
    <location>
        <begin position="1"/>
        <end position="26"/>
    </location>
</feature>
<organism evidence="10 11">
    <name type="scientific">Devosia nanyangense</name>
    <dbReference type="NCBI Taxonomy" id="1228055"/>
    <lineage>
        <taxon>Bacteria</taxon>
        <taxon>Pseudomonadati</taxon>
        <taxon>Pseudomonadota</taxon>
        <taxon>Alphaproteobacteria</taxon>
        <taxon>Hyphomicrobiales</taxon>
        <taxon>Devosiaceae</taxon>
        <taxon>Devosia</taxon>
    </lineage>
</organism>
<dbReference type="GO" id="GO:0006412">
    <property type="term" value="P:translation"/>
    <property type="evidence" value="ECO:0007669"/>
    <property type="project" value="UniProtKB-UniRule"/>
</dbReference>
<dbReference type="SUPFAM" id="SSF46992">
    <property type="entry name" value="Ribosomal protein S20"/>
    <property type="match status" value="1"/>
</dbReference>
<dbReference type="GO" id="GO:0003735">
    <property type="term" value="F:structural constituent of ribosome"/>
    <property type="evidence" value="ECO:0007669"/>
    <property type="project" value="InterPro"/>
</dbReference>
<evidence type="ECO:0000256" key="8">
    <source>
        <dbReference type="HAMAP-Rule" id="MF_00500"/>
    </source>
</evidence>
<comment type="similarity">
    <text evidence="2 8">Belongs to the bacterial ribosomal protein bS20 family.</text>
</comment>
<evidence type="ECO:0000256" key="7">
    <source>
        <dbReference type="ARBA" id="ARBA00035136"/>
    </source>
</evidence>
<dbReference type="HAMAP" id="MF_00500">
    <property type="entry name" value="Ribosomal_bS20"/>
    <property type="match status" value="1"/>
</dbReference>
<gene>
    <name evidence="8 10" type="primary">rpsT</name>
    <name evidence="10" type="ORF">HY834_15330</name>
</gene>
<dbReference type="Pfam" id="PF01649">
    <property type="entry name" value="Ribosomal_S20p"/>
    <property type="match status" value="1"/>
</dbReference>
<evidence type="ECO:0000256" key="2">
    <source>
        <dbReference type="ARBA" id="ARBA00007634"/>
    </source>
</evidence>
<name>A0A933L4Y3_9HYPH</name>
<proteinExistence type="inferred from homology"/>
<evidence type="ECO:0000256" key="6">
    <source>
        <dbReference type="ARBA" id="ARBA00023274"/>
    </source>
</evidence>